<name>A0A269XXD6_9LACO</name>
<sequence>MTHKFTLAVVAASLLTASIISIQSAPTASAKTTIRTNKAFKKTSFLTNTRKSVYVWNARYTKKIANLKNYPHTNLYATKRVTIRTSDYYGSYYYVRSANHKISGYVWHGSLVPGSYIKGGGYRYPTKHVLMSSTPYNKKDWSTSGDIGQTGRIFGVMNATSMKPYLKVPTTSQQKQVINFLKKKNSNVPKMIENRVTRGVRISMMKLYTSGKAVELPMIETYPYHYWMDVNSFYPVLQLSKLPNRAKPIKTYSDAKTVTTVFGSRTYDFEDPTAQSTSNMEEGPITKVYGNGYGPNHDLSLVDCRDRLRYVTTKNIISISNNQPTLRDDIWYVAPSYQFVSIGGHEQKLRNLIDTSQSTDYRYVTPNGFTQYKYENNNWNPKFGLSFDFQKNGDVKVTIHPLSGTVAHPKTDGNPQTIATLTGANADAEMMTYLNRSASWYDQYLE</sequence>
<dbReference type="RefSeq" id="WP_057963265.1">
    <property type="nucleotide sequence ID" value="NZ_BAAAXO010000022.1"/>
</dbReference>
<gene>
    <name evidence="3" type="ORF">B8W98_10400</name>
    <name evidence="4" type="ORF">C5L28_001799</name>
    <name evidence="2" type="ORF">LPKJCM_02130</name>
</gene>
<feature type="signal peptide" evidence="1">
    <location>
        <begin position="1"/>
        <end position="30"/>
    </location>
</feature>
<comment type="caution">
    <text evidence="3">The sequence shown here is derived from an EMBL/GenBank/DDBJ whole genome shotgun (WGS) entry which is preliminary data.</text>
</comment>
<feature type="chain" id="PRO_5044572137" description="D-alanyl-D-alanine carboxypeptidase" evidence="1">
    <location>
        <begin position="31"/>
        <end position="446"/>
    </location>
</feature>
<reference evidence="2 5" key="1">
    <citation type="journal article" date="2017" name="Biosci Microbiota Food Health">
        <title>Genomic characterization reconfirms the taxonomic status of Lactobacillus parakefiri.</title>
        <authorList>
            <person name="Tanizawa Y."/>
            <person name="Kobayashi H."/>
            <person name="Kaminuma E."/>
            <person name="Sakamoto M."/>
            <person name="Ohkuma M."/>
            <person name="Nakamura Y."/>
            <person name="Arita M."/>
            <person name="Tohno M."/>
        </authorList>
    </citation>
    <scope>NUCLEOTIDE SEQUENCE [LARGE SCALE GENOMIC DNA]</scope>
    <source>
        <strain evidence="2 5">JCM 8573</strain>
    </source>
</reference>
<keyword evidence="7" id="KW-1185">Reference proteome</keyword>
<dbReference type="Proteomes" id="UP000216802">
    <property type="component" value="Unassembled WGS sequence"/>
</dbReference>
<evidence type="ECO:0000313" key="7">
    <source>
        <dbReference type="Proteomes" id="UP000294668"/>
    </source>
</evidence>
<accession>A0A269XXD6</accession>
<dbReference type="Proteomes" id="UP000214739">
    <property type="component" value="Unassembled WGS sequence"/>
</dbReference>
<proteinExistence type="predicted"/>
<keyword evidence="1" id="KW-0732">Signal</keyword>
<dbReference type="Proteomes" id="UP000294668">
    <property type="component" value="Unassembled WGS sequence"/>
</dbReference>
<reference evidence="4" key="4">
    <citation type="submission" date="2019-02" db="EMBL/GenBank/DDBJ databases">
        <authorList>
            <person name="Buron G."/>
            <person name="Chaylann A."/>
            <person name="Dolejs I."/>
            <person name="Forster J."/>
            <person name="Miks M.H."/>
        </authorList>
    </citation>
    <scope>NUCLEOTIDE SEQUENCE</scope>
    <source>
        <strain evidence="4">DSM 10551</strain>
    </source>
</reference>
<evidence type="ECO:0000256" key="1">
    <source>
        <dbReference type="SAM" id="SignalP"/>
    </source>
</evidence>
<evidence type="ECO:0000313" key="3">
    <source>
        <dbReference type="EMBL" id="PAK77521.1"/>
    </source>
</evidence>
<evidence type="ECO:0000313" key="4">
    <source>
        <dbReference type="EMBL" id="TDG93329.1"/>
    </source>
</evidence>
<reference evidence="3 6" key="2">
    <citation type="submission" date="2017-04" db="EMBL/GenBank/DDBJ databases">
        <title>Kefir bacterial isolates.</title>
        <authorList>
            <person name="Kim Y."/>
            <person name="Blasche S."/>
            <person name="Patil K.R."/>
        </authorList>
    </citation>
    <scope>NUCLEOTIDE SEQUENCE [LARGE SCALE GENOMIC DNA]</scope>
    <source>
        <strain evidence="3 6">OG2</strain>
    </source>
</reference>
<evidence type="ECO:0000313" key="2">
    <source>
        <dbReference type="EMBL" id="GAW72997.1"/>
    </source>
</evidence>
<dbReference type="OrthoDB" id="2279195at2"/>
<dbReference type="AlphaFoldDB" id="A0A269XXD6"/>
<reference evidence="4 7" key="3">
    <citation type="journal article" date="2019" name="Appl. Microbiol. Biotechnol.">
        <title>Uncovering carbohydrate metabolism through a genotype-phenotype association study of 56 lactic acid bacteria genomes.</title>
        <authorList>
            <person name="Buron-Moles G."/>
            <person name="Chailyan A."/>
            <person name="Dolejs I."/>
            <person name="Forster J."/>
            <person name="Miks M.H."/>
        </authorList>
    </citation>
    <scope>NUCLEOTIDE SEQUENCE [LARGE SCALE GENOMIC DNA]</scope>
    <source>
        <strain evidence="4 7">DSM 10551</strain>
    </source>
</reference>
<evidence type="ECO:0000313" key="5">
    <source>
        <dbReference type="Proteomes" id="UP000214739"/>
    </source>
</evidence>
<organism evidence="3 6">
    <name type="scientific">Lentilactobacillus parakefiri</name>
    <dbReference type="NCBI Taxonomy" id="152332"/>
    <lineage>
        <taxon>Bacteria</taxon>
        <taxon>Bacillati</taxon>
        <taxon>Bacillota</taxon>
        <taxon>Bacilli</taxon>
        <taxon>Lactobacillales</taxon>
        <taxon>Lactobacillaceae</taxon>
        <taxon>Lentilactobacillus</taxon>
    </lineage>
</organism>
<dbReference type="EMBL" id="PUFL01000034">
    <property type="protein sequence ID" value="TDG93329.1"/>
    <property type="molecule type" value="Genomic_DNA"/>
</dbReference>
<dbReference type="EMBL" id="NCXI01000101">
    <property type="protein sequence ID" value="PAK77521.1"/>
    <property type="molecule type" value="Genomic_DNA"/>
</dbReference>
<evidence type="ECO:0000313" key="6">
    <source>
        <dbReference type="Proteomes" id="UP000216802"/>
    </source>
</evidence>
<protein>
    <recommendedName>
        <fullName evidence="8">D-alanyl-D-alanine carboxypeptidase</fullName>
    </recommendedName>
</protein>
<dbReference type="EMBL" id="BDGB01000104">
    <property type="protein sequence ID" value="GAW72997.1"/>
    <property type="molecule type" value="Genomic_DNA"/>
</dbReference>
<evidence type="ECO:0008006" key="8">
    <source>
        <dbReference type="Google" id="ProtNLM"/>
    </source>
</evidence>